<dbReference type="OrthoDB" id="5346950at2"/>
<keyword evidence="2" id="KW-1133">Transmembrane helix</keyword>
<evidence type="ECO:0000256" key="2">
    <source>
        <dbReference type="SAM" id="Phobius"/>
    </source>
</evidence>
<dbReference type="KEGG" id="pca:Pcar_2616"/>
<evidence type="ECO:0000256" key="1">
    <source>
        <dbReference type="SAM" id="MobiDB-lite"/>
    </source>
</evidence>
<dbReference type="eggNOG" id="COG1320">
    <property type="taxonomic scope" value="Bacteria"/>
</dbReference>
<feature type="region of interest" description="Disordered" evidence="1">
    <location>
        <begin position="91"/>
        <end position="110"/>
    </location>
</feature>
<reference evidence="4" key="1">
    <citation type="submission" date="2005-10" db="EMBL/GenBank/DDBJ databases">
        <title>Complete sequence of Pelobacter carbinolicus DSM 2380.</title>
        <authorList>
            <person name="Copeland A."/>
            <person name="Lucas S."/>
            <person name="Lapidus A."/>
            <person name="Barry K."/>
            <person name="Detter J.C."/>
            <person name="Glavina T."/>
            <person name="Hammon N."/>
            <person name="Israni S."/>
            <person name="Pitluck S."/>
            <person name="Chertkov O."/>
            <person name="Schmutz J."/>
            <person name="Larimer F."/>
            <person name="Land M."/>
            <person name="Kyrpides N."/>
            <person name="Ivanova N."/>
            <person name="Richardson P."/>
        </authorList>
    </citation>
    <scope>NUCLEOTIDE SEQUENCE [LARGE SCALE GENOMIC DNA]</scope>
    <source>
        <strain evidence="4">DSM 2380 / NBRC 103641 / GraBd1</strain>
    </source>
</reference>
<dbReference type="STRING" id="338963.Pcar_2616"/>
<keyword evidence="2" id="KW-0812">Transmembrane</keyword>
<name>Q3A1A3_SYNC1</name>
<dbReference type="Proteomes" id="UP000002534">
    <property type="component" value="Chromosome"/>
</dbReference>
<proteinExistence type="predicted"/>
<dbReference type="NCBIfam" id="TIGR01300">
    <property type="entry name" value="CPA3_mnhG_phaG"/>
    <property type="match status" value="1"/>
</dbReference>
<organism evidence="3 4">
    <name type="scientific">Syntrophotalea carbinolica (strain DSM 2380 / NBRC 103641 / GraBd1)</name>
    <name type="common">Pelobacter carbinolicus</name>
    <dbReference type="NCBI Taxonomy" id="338963"/>
    <lineage>
        <taxon>Bacteria</taxon>
        <taxon>Pseudomonadati</taxon>
        <taxon>Thermodesulfobacteriota</taxon>
        <taxon>Desulfuromonadia</taxon>
        <taxon>Desulfuromonadales</taxon>
        <taxon>Syntrophotaleaceae</taxon>
        <taxon>Syntrophotalea</taxon>
    </lineage>
</organism>
<feature type="transmembrane region" description="Helical" evidence="2">
    <location>
        <begin position="35"/>
        <end position="54"/>
    </location>
</feature>
<dbReference type="RefSeq" id="WP_011342393.1">
    <property type="nucleotide sequence ID" value="NC_007498.2"/>
</dbReference>
<gene>
    <name evidence="3" type="primary">mrpG</name>
    <name evidence="3" type="ordered locus">Pcar_2616</name>
</gene>
<feature type="transmembrane region" description="Helical" evidence="2">
    <location>
        <begin position="60"/>
        <end position="83"/>
    </location>
</feature>
<evidence type="ECO:0000313" key="3">
    <source>
        <dbReference type="EMBL" id="ABA89854.1"/>
    </source>
</evidence>
<keyword evidence="4" id="KW-1185">Reference proteome</keyword>
<dbReference type="GO" id="GO:0015385">
    <property type="term" value="F:sodium:proton antiporter activity"/>
    <property type="evidence" value="ECO:0007669"/>
    <property type="project" value="TreeGrafter"/>
</dbReference>
<evidence type="ECO:0000313" key="4">
    <source>
        <dbReference type="Proteomes" id="UP000002534"/>
    </source>
</evidence>
<dbReference type="InterPro" id="IPR005133">
    <property type="entry name" value="PhaG_MnhG_YufB"/>
</dbReference>
<accession>Q3A1A3</accession>
<dbReference type="PANTHER" id="PTHR34703">
    <property type="entry name" value="ANTIPORTER SUBUNIT MNHG2-RELATED"/>
    <property type="match status" value="1"/>
</dbReference>
<dbReference type="PANTHER" id="PTHR34703:SF1">
    <property type="entry name" value="ANTIPORTER SUBUNIT MNHG2-RELATED"/>
    <property type="match status" value="1"/>
</dbReference>
<feature type="transmembrane region" description="Helical" evidence="2">
    <location>
        <begin position="6"/>
        <end position="26"/>
    </location>
</feature>
<sequence length="110" mass="11531">MTALGLVFLMLGIFILLLAGVGLFSLPDALSRQHAATKAGALGLVSMLSGTALLGGDGSWVWRALLIILLVWLTMPVASHVLARAAMRENPVMDDGGSDDVFADDAPLRD</sequence>
<keyword evidence="2" id="KW-0472">Membrane</keyword>
<protein>
    <submittedName>
        <fullName evidence="3">Sodium/proton antiporter complex Mrp, protein G</fullName>
    </submittedName>
</protein>
<dbReference type="EMBL" id="CP000142">
    <property type="protein sequence ID" value="ABA89854.1"/>
    <property type="molecule type" value="Genomic_DNA"/>
</dbReference>
<dbReference type="HOGENOM" id="CLU_121334_2_1_7"/>
<reference evidence="3 4" key="2">
    <citation type="journal article" date="2012" name="BMC Genomics">
        <title>The genome of Pelobacter carbinolicus reveals surprising metabolic capabilities and physiological features.</title>
        <authorList>
            <person name="Aklujkar M."/>
            <person name="Haveman S.A."/>
            <person name="Didonato R.Jr."/>
            <person name="Chertkov O."/>
            <person name="Han C.S."/>
            <person name="Land M.L."/>
            <person name="Brown P."/>
            <person name="Lovley D.R."/>
        </authorList>
    </citation>
    <scope>NUCLEOTIDE SEQUENCE [LARGE SCALE GENOMIC DNA]</scope>
    <source>
        <strain evidence="4">DSM 2380 / NBRC 103641 / GraBd1</strain>
    </source>
</reference>
<dbReference type="AlphaFoldDB" id="Q3A1A3"/>
<dbReference type="Pfam" id="PF03334">
    <property type="entry name" value="PhaG_MnhG_YufB"/>
    <property type="match status" value="1"/>
</dbReference>